<feature type="coiled-coil region" evidence="1">
    <location>
        <begin position="51"/>
        <end position="142"/>
    </location>
</feature>
<evidence type="ECO:0000313" key="3">
    <source>
        <dbReference type="Proteomes" id="UP001470230"/>
    </source>
</evidence>
<proteinExistence type="predicted"/>
<feature type="coiled-coil region" evidence="1">
    <location>
        <begin position="475"/>
        <end position="516"/>
    </location>
</feature>
<protein>
    <submittedName>
        <fullName evidence="2">Uncharacterized protein</fullName>
    </submittedName>
</protein>
<evidence type="ECO:0000256" key="1">
    <source>
        <dbReference type="SAM" id="Coils"/>
    </source>
</evidence>
<name>A0ABR2KAT9_9EUKA</name>
<dbReference type="EMBL" id="JAPFFF010000006">
    <property type="protein sequence ID" value="KAK8888012.1"/>
    <property type="molecule type" value="Genomic_DNA"/>
</dbReference>
<keyword evidence="3" id="KW-1185">Reference proteome</keyword>
<gene>
    <name evidence="2" type="ORF">M9Y10_039072</name>
</gene>
<dbReference type="Proteomes" id="UP001470230">
    <property type="component" value="Unassembled WGS sequence"/>
</dbReference>
<evidence type="ECO:0000313" key="2">
    <source>
        <dbReference type="EMBL" id="KAK8888012.1"/>
    </source>
</evidence>
<feature type="coiled-coil region" evidence="1">
    <location>
        <begin position="239"/>
        <end position="355"/>
    </location>
</feature>
<sequence length="590" mass="69537">MYSSLHLSELESSRNILKSRTSDQQNSVSQFLEMDSYRTQLSLIRKKSTKVKLYETKIGNFERKLKEEKRKTTFSMKEALDRLREEENKIEKQFFELQQSQKTIKQQKVQSDKQISEQKLILLELEDESKRLEKSNEWANSTFSFKKSSNSITDSVLQMESQLSMVKMHIKDLRSKIFHYQKELLRISESLSPVRSQQYMLRSRIDEALNNSYTDSSVKAEFHQSFMLSVNEQLLSLTKFRTENNIKSLLEKINQIQDEKHQVMQKLLSLRSSVNDSLLHSIQDQALQYREASERRRKLELERQNSSHMAISKELDIRIERDSISENKKEIQKQKEEVEKNLKEKKEQIEKLEKIIAIDAEIATSGPEVILDELITKIQRARLDSLKLRHICSQYTQKGKENNENKIEFDESEFDEERNNIDQKIKTILSSIAENDSEMKQLNIQVKKESDSLSQISESISLIETSKPIIKTPKIILLTDLIEDIQENINKLKKKKEKKKKKISSLNENLQSLVIKLDLRRTRNFFKIDATERIERSMRWLFQMTKNNVKKWRETGSLTMSTLNEWDTKVLLAALNEAEDLYVRYSLICS</sequence>
<comment type="caution">
    <text evidence="2">The sequence shown here is derived from an EMBL/GenBank/DDBJ whole genome shotgun (WGS) entry which is preliminary data.</text>
</comment>
<keyword evidence="1" id="KW-0175">Coiled coil</keyword>
<reference evidence="2 3" key="1">
    <citation type="submission" date="2024-04" db="EMBL/GenBank/DDBJ databases">
        <title>Tritrichomonas musculus Genome.</title>
        <authorList>
            <person name="Alves-Ferreira E."/>
            <person name="Grigg M."/>
            <person name="Lorenzi H."/>
            <person name="Galac M."/>
        </authorList>
    </citation>
    <scope>NUCLEOTIDE SEQUENCE [LARGE SCALE GENOMIC DNA]</scope>
    <source>
        <strain evidence="2 3">EAF2021</strain>
    </source>
</reference>
<accession>A0ABR2KAT9</accession>
<organism evidence="2 3">
    <name type="scientific">Tritrichomonas musculus</name>
    <dbReference type="NCBI Taxonomy" id="1915356"/>
    <lineage>
        <taxon>Eukaryota</taxon>
        <taxon>Metamonada</taxon>
        <taxon>Parabasalia</taxon>
        <taxon>Tritrichomonadida</taxon>
        <taxon>Tritrichomonadidae</taxon>
        <taxon>Tritrichomonas</taxon>
    </lineage>
</organism>